<dbReference type="AlphaFoldDB" id="A0A0S4IQY7"/>
<protein>
    <submittedName>
        <fullName evidence="2">Membrane-associated protein, putative</fullName>
    </submittedName>
</protein>
<evidence type="ECO:0000313" key="2">
    <source>
        <dbReference type="EMBL" id="CUE65364.1"/>
    </source>
</evidence>
<sequence length="135" mass="14023">VVLGVVQVEALAALRPNSVRLELWSGIVLGLLGLLSVVLSLAGADDAAGTVAAVASLLEVTAVLVLSFGTLVVKWKSADGDGRGSARVDAPGDHAAPQVNILHHREVAAVTKIDSNNARATSVVMKEQLMLLRHY</sequence>
<accession>A0A0S4IQY7</accession>
<keyword evidence="1" id="KW-1133">Transmembrane helix</keyword>
<dbReference type="Proteomes" id="UP000051952">
    <property type="component" value="Unassembled WGS sequence"/>
</dbReference>
<feature type="transmembrane region" description="Helical" evidence="1">
    <location>
        <begin position="23"/>
        <end position="44"/>
    </location>
</feature>
<proteinExistence type="predicted"/>
<keyword evidence="1" id="KW-0472">Membrane</keyword>
<feature type="non-terminal residue" evidence="2">
    <location>
        <position position="1"/>
    </location>
</feature>
<dbReference type="VEuPathDB" id="TriTrypDB:BSAL_50795"/>
<feature type="transmembrane region" description="Helical" evidence="1">
    <location>
        <begin position="50"/>
        <end position="73"/>
    </location>
</feature>
<gene>
    <name evidence="2" type="ORF">BSAL_50795</name>
</gene>
<evidence type="ECO:0000256" key="1">
    <source>
        <dbReference type="SAM" id="Phobius"/>
    </source>
</evidence>
<organism evidence="2 3">
    <name type="scientific">Bodo saltans</name>
    <name type="common">Flagellated protozoan</name>
    <dbReference type="NCBI Taxonomy" id="75058"/>
    <lineage>
        <taxon>Eukaryota</taxon>
        <taxon>Discoba</taxon>
        <taxon>Euglenozoa</taxon>
        <taxon>Kinetoplastea</taxon>
        <taxon>Metakinetoplastina</taxon>
        <taxon>Eubodonida</taxon>
        <taxon>Bodonidae</taxon>
        <taxon>Bodo</taxon>
    </lineage>
</organism>
<keyword evidence="1" id="KW-0812">Transmembrane</keyword>
<reference evidence="3" key="1">
    <citation type="submission" date="2015-09" db="EMBL/GenBank/DDBJ databases">
        <authorList>
            <consortium name="Pathogen Informatics"/>
        </authorList>
    </citation>
    <scope>NUCLEOTIDE SEQUENCE [LARGE SCALE GENOMIC DNA]</scope>
    <source>
        <strain evidence="3">Lake Konstanz</strain>
    </source>
</reference>
<dbReference type="EMBL" id="CYKH01000049">
    <property type="protein sequence ID" value="CUE65364.1"/>
    <property type="molecule type" value="Genomic_DNA"/>
</dbReference>
<evidence type="ECO:0000313" key="3">
    <source>
        <dbReference type="Proteomes" id="UP000051952"/>
    </source>
</evidence>
<name>A0A0S4IQY7_BODSA</name>
<keyword evidence="3" id="KW-1185">Reference proteome</keyword>